<keyword evidence="1" id="KW-0548">Nucleotidyltransferase</keyword>
<evidence type="ECO:0000313" key="2">
    <source>
        <dbReference type="Proteomes" id="UP000735302"/>
    </source>
</evidence>
<dbReference type="AlphaFoldDB" id="A0AAV3ZYT4"/>
<dbReference type="Proteomes" id="UP000735302">
    <property type="component" value="Unassembled WGS sequence"/>
</dbReference>
<organism evidence="1 2">
    <name type="scientific">Plakobranchus ocellatus</name>
    <dbReference type="NCBI Taxonomy" id="259542"/>
    <lineage>
        <taxon>Eukaryota</taxon>
        <taxon>Metazoa</taxon>
        <taxon>Spiralia</taxon>
        <taxon>Lophotrochozoa</taxon>
        <taxon>Mollusca</taxon>
        <taxon>Gastropoda</taxon>
        <taxon>Heterobranchia</taxon>
        <taxon>Euthyneura</taxon>
        <taxon>Panpulmonata</taxon>
        <taxon>Sacoglossa</taxon>
        <taxon>Placobranchoidea</taxon>
        <taxon>Plakobranchidae</taxon>
        <taxon>Plakobranchus</taxon>
    </lineage>
</organism>
<dbReference type="EMBL" id="BLXT01003735">
    <property type="protein sequence ID" value="GFO04136.1"/>
    <property type="molecule type" value="Genomic_DNA"/>
</dbReference>
<accession>A0AAV3ZYT4</accession>
<dbReference type="GO" id="GO:0003964">
    <property type="term" value="F:RNA-directed DNA polymerase activity"/>
    <property type="evidence" value="ECO:0007669"/>
    <property type="project" value="UniProtKB-KW"/>
</dbReference>
<name>A0AAV3ZYT4_9GAST</name>
<reference evidence="1 2" key="1">
    <citation type="journal article" date="2021" name="Elife">
        <title>Chloroplast acquisition without the gene transfer in kleptoplastic sea slugs, Plakobranchus ocellatus.</title>
        <authorList>
            <person name="Maeda T."/>
            <person name="Takahashi S."/>
            <person name="Yoshida T."/>
            <person name="Shimamura S."/>
            <person name="Takaki Y."/>
            <person name="Nagai Y."/>
            <person name="Toyoda A."/>
            <person name="Suzuki Y."/>
            <person name="Arimoto A."/>
            <person name="Ishii H."/>
            <person name="Satoh N."/>
            <person name="Nishiyama T."/>
            <person name="Hasebe M."/>
            <person name="Maruyama T."/>
            <person name="Minagawa J."/>
            <person name="Obokata J."/>
            <person name="Shigenobu S."/>
        </authorList>
    </citation>
    <scope>NUCLEOTIDE SEQUENCE [LARGE SCALE GENOMIC DNA]</scope>
</reference>
<comment type="caution">
    <text evidence="1">The sequence shown here is derived from an EMBL/GenBank/DDBJ whole genome shotgun (WGS) entry which is preliminary data.</text>
</comment>
<keyword evidence="2" id="KW-1185">Reference proteome</keyword>
<keyword evidence="1" id="KW-0808">Transferase</keyword>
<proteinExistence type="predicted"/>
<evidence type="ECO:0000313" key="1">
    <source>
        <dbReference type="EMBL" id="GFO04136.1"/>
    </source>
</evidence>
<gene>
    <name evidence="1" type="ORF">PoB_003064100</name>
</gene>
<keyword evidence="1" id="KW-0695">RNA-directed DNA polymerase</keyword>
<protein>
    <submittedName>
        <fullName evidence="1">Reverse transcriptase</fullName>
    </submittedName>
</protein>
<sequence>MCDVLRWLHKIFQSAWNNLKISKQWMTAERVYIPEEQSSTEINQFGPISLLNVEGKIFSVMASRLTKYLIKNSDINISVQKGGLPGVWGCLEHTTMI</sequence>